<comment type="caution">
    <text evidence="1">The sequence shown here is derived from an EMBL/GenBank/DDBJ whole genome shotgun (WGS) entry which is preliminary data.</text>
</comment>
<evidence type="ECO:0000313" key="2">
    <source>
        <dbReference type="Proteomes" id="UP001500171"/>
    </source>
</evidence>
<gene>
    <name evidence="1" type="ORF">GCM10023211_05850</name>
</gene>
<reference evidence="2" key="1">
    <citation type="journal article" date="2019" name="Int. J. Syst. Evol. Microbiol.">
        <title>The Global Catalogue of Microorganisms (GCM) 10K type strain sequencing project: providing services to taxonomists for standard genome sequencing and annotation.</title>
        <authorList>
            <consortium name="The Broad Institute Genomics Platform"/>
            <consortium name="The Broad Institute Genome Sequencing Center for Infectious Disease"/>
            <person name="Wu L."/>
            <person name="Ma J."/>
        </authorList>
    </citation>
    <scope>NUCLEOTIDE SEQUENCE [LARGE SCALE GENOMIC DNA]</scope>
    <source>
        <strain evidence="2">JCM 18050</strain>
    </source>
</reference>
<dbReference type="Proteomes" id="UP001500171">
    <property type="component" value="Unassembled WGS sequence"/>
</dbReference>
<name>A0ABP9N6W1_9GAMM</name>
<evidence type="ECO:0000313" key="1">
    <source>
        <dbReference type="EMBL" id="GAA5106262.1"/>
    </source>
</evidence>
<accession>A0ABP9N6W1</accession>
<organism evidence="1 2">
    <name type="scientific">Orbus sasakiae</name>
    <dbReference type="NCBI Taxonomy" id="1078475"/>
    <lineage>
        <taxon>Bacteria</taxon>
        <taxon>Pseudomonadati</taxon>
        <taxon>Pseudomonadota</taxon>
        <taxon>Gammaproteobacteria</taxon>
        <taxon>Orbales</taxon>
        <taxon>Orbaceae</taxon>
        <taxon>Orbus</taxon>
    </lineage>
</organism>
<dbReference type="RefSeq" id="WP_345488628.1">
    <property type="nucleotide sequence ID" value="NZ_BAABHY010000001.1"/>
</dbReference>
<protein>
    <submittedName>
        <fullName evidence="1">Uncharacterized protein</fullName>
    </submittedName>
</protein>
<keyword evidence="2" id="KW-1185">Reference proteome</keyword>
<dbReference type="EMBL" id="BAABHY010000001">
    <property type="protein sequence ID" value="GAA5106262.1"/>
    <property type="molecule type" value="Genomic_DNA"/>
</dbReference>
<sequence>MITYEDICSKYNDMRVACLDNKNSLANQINQLFLFIRNDLGLSGRVWKDHDGSLNTYVNILDLSKSPPTVSDAYSLNYQFNGKNPYCLFGIEIILEQAKNAYPKTQYHIKLNAKLNEGNVIMSVEKNGEYNEFIIDTTSNQKFVEIARFIKQTLLETFS</sequence>
<proteinExistence type="predicted"/>